<accession>A0A484N7I3</accession>
<evidence type="ECO:0000313" key="3">
    <source>
        <dbReference type="Proteomes" id="UP000595140"/>
    </source>
</evidence>
<name>A0A484N7I3_9ASTE</name>
<dbReference type="AlphaFoldDB" id="A0A484N7I3"/>
<proteinExistence type="predicted"/>
<gene>
    <name evidence="2" type="ORF">CCAM_LOCUS38343</name>
</gene>
<feature type="region of interest" description="Disordered" evidence="1">
    <location>
        <begin position="22"/>
        <end position="67"/>
    </location>
</feature>
<dbReference type="Proteomes" id="UP000595140">
    <property type="component" value="Unassembled WGS sequence"/>
</dbReference>
<feature type="compositionally biased region" description="Polar residues" evidence="1">
    <location>
        <begin position="50"/>
        <end position="59"/>
    </location>
</feature>
<keyword evidence="3" id="KW-1185">Reference proteome</keyword>
<evidence type="ECO:0000313" key="2">
    <source>
        <dbReference type="EMBL" id="VFQ96567.1"/>
    </source>
</evidence>
<protein>
    <submittedName>
        <fullName evidence="2">Uncharacterized protein</fullName>
    </submittedName>
</protein>
<sequence length="67" mass="7323">MEDGNGWLIGEAWVTAEFRDGNRWNWTENGDGLKNTDKDPAIAGEETTTDQKGSQNPKTPASMGLLV</sequence>
<organism evidence="2 3">
    <name type="scientific">Cuscuta campestris</name>
    <dbReference type="NCBI Taxonomy" id="132261"/>
    <lineage>
        <taxon>Eukaryota</taxon>
        <taxon>Viridiplantae</taxon>
        <taxon>Streptophyta</taxon>
        <taxon>Embryophyta</taxon>
        <taxon>Tracheophyta</taxon>
        <taxon>Spermatophyta</taxon>
        <taxon>Magnoliopsida</taxon>
        <taxon>eudicotyledons</taxon>
        <taxon>Gunneridae</taxon>
        <taxon>Pentapetalae</taxon>
        <taxon>asterids</taxon>
        <taxon>lamiids</taxon>
        <taxon>Solanales</taxon>
        <taxon>Convolvulaceae</taxon>
        <taxon>Cuscuteae</taxon>
        <taxon>Cuscuta</taxon>
        <taxon>Cuscuta subgen. Grammica</taxon>
        <taxon>Cuscuta sect. Cleistogrammica</taxon>
    </lineage>
</organism>
<evidence type="ECO:0000256" key="1">
    <source>
        <dbReference type="SAM" id="MobiDB-lite"/>
    </source>
</evidence>
<dbReference type="EMBL" id="OOIL02006049">
    <property type="protein sequence ID" value="VFQ96567.1"/>
    <property type="molecule type" value="Genomic_DNA"/>
</dbReference>
<reference evidence="2 3" key="1">
    <citation type="submission" date="2018-04" db="EMBL/GenBank/DDBJ databases">
        <authorList>
            <person name="Vogel A."/>
        </authorList>
    </citation>
    <scope>NUCLEOTIDE SEQUENCE [LARGE SCALE GENOMIC DNA]</scope>
</reference>